<dbReference type="EC" id="2.7.1.217" evidence="10"/>
<dbReference type="Gene3D" id="3.40.980.20">
    <property type="entry name" value="Four-carbon acid sugar kinase, nucleotide binding domain"/>
    <property type="match status" value="1"/>
</dbReference>
<organism evidence="15 16">
    <name type="scientific">Deinococcus yavapaiensis KR-236</name>
    <dbReference type="NCBI Taxonomy" id="694435"/>
    <lineage>
        <taxon>Bacteria</taxon>
        <taxon>Thermotogati</taxon>
        <taxon>Deinococcota</taxon>
        <taxon>Deinococci</taxon>
        <taxon>Deinococcales</taxon>
        <taxon>Deinococcaceae</taxon>
        <taxon>Deinococcus</taxon>
    </lineage>
</organism>
<evidence type="ECO:0000313" key="16">
    <source>
        <dbReference type="Proteomes" id="UP000248326"/>
    </source>
</evidence>
<dbReference type="EMBL" id="QJSX01000005">
    <property type="protein sequence ID" value="PYE54585.1"/>
    <property type="molecule type" value="Genomic_DNA"/>
</dbReference>
<evidence type="ECO:0000256" key="7">
    <source>
        <dbReference type="ARBA" id="ARBA00035898"/>
    </source>
</evidence>
<comment type="similarity">
    <text evidence="1">Belongs to the four-carbon acid sugar kinase family.</text>
</comment>
<dbReference type="GO" id="GO:0005524">
    <property type="term" value="F:ATP binding"/>
    <property type="evidence" value="ECO:0007669"/>
    <property type="project" value="UniProtKB-KW"/>
</dbReference>
<reference evidence="15 16" key="1">
    <citation type="submission" date="2018-06" db="EMBL/GenBank/DDBJ databases">
        <title>Genomic Encyclopedia of Type Strains, Phase IV (KMG-IV): sequencing the most valuable type-strain genomes for metagenomic binning, comparative biology and taxonomic classification.</title>
        <authorList>
            <person name="Goeker M."/>
        </authorList>
    </citation>
    <scope>NUCLEOTIDE SEQUENCE [LARGE SCALE GENOMIC DNA]</scope>
    <source>
        <strain evidence="15 16">DSM 18048</strain>
    </source>
</reference>
<keyword evidence="2" id="KW-0808">Transferase</keyword>
<comment type="catalytic activity">
    <reaction evidence="8">
        <text>3-dehydro-D-erythronate + ATP = 3-dehydro-4-O-phospho-D-erythronate + ADP + H(+)</text>
        <dbReference type="Rhea" id="RHEA:52556"/>
        <dbReference type="ChEBI" id="CHEBI:15378"/>
        <dbReference type="ChEBI" id="CHEBI:30616"/>
        <dbReference type="ChEBI" id="CHEBI:57958"/>
        <dbReference type="ChEBI" id="CHEBI:136593"/>
        <dbReference type="ChEBI" id="CHEBI:456216"/>
        <dbReference type="EC" id="2.7.1.217"/>
    </reaction>
</comment>
<evidence type="ECO:0000256" key="2">
    <source>
        <dbReference type="ARBA" id="ARBA00022679"/>
    </source>
</evidence>
<evidence type="ECO:0000259" key="13">
    <source>
        <dbReference type="Pfam" id="PF07005"/>
    </source>
</evidence>
<evidence type="ECO:0000256" key="5">
    <source>
        <dbReference type="ARBA" id="ARBA00022840"/>
    </source>
</evidence>
<evidence type="ECO:0000256" key="6">
    <source>
        <dbReference type="ARBA" id="ARBA00023277"/>
    </source>
</evidence>
<evidence type="ECO:0000256" key="10">
    <source>
        <dbReference type="ARBA" id="ARBA00039095"/>
    </source>
</evidence>
<protein>
    <recommendedName>
        <fullName evidence="11">3-oxo-tetronate kinase</fullName>
        <ecNumber evidence="10">2.7.1.217</ecNumber>
    </recommendedName>
    <alternativeName>
        <fullName evidence="12">3-dehydrotetronate 4-kinase</fullName>
    </alternativeName>
</protein>
<accession>A0A318S8X8</accession>
<dbReference type="OrthoDB" id="9778478at2"/>
<dbReference type="InterPro" id="IPR042213">
    <property type="entry name" value="NBD_C_sf"/>
</dbReference>
<dbReference type="Pfam" id="PF17042">
    <property type="entry name" value="NBD_C"/>
    <property type="match status" value="1"/>
</dbReference>
<evidence type="ECO:0000256" key="9">
    <source>
        <dbReference type="ARBA" id="ARBA00037335"/>
    </source>
</evidence>
<dbReference type="InterPro" id="IPR037051">
    <property type="entry name" value="4-carb_acid_sugar_kinase_N_sf"/>
</dbReference>
<dbReference type="InterPro" id="IPR050007">
    <property type="entry name" value="OtnK"/>
</dbReference>
<evidence type="ECO:0000256" key="12">
    <source>
        <dbReference type="ARBA" id="ARBA00041377"/>
    </source>
</evidence>
<dbReference type="NCBIfam" id="NF043035">
    <property type="entry name" value="OxoTetrKin"/>
    <property type="match status" value="1"/>
</dbReference>
<feature type="domain" description="Four-carbon acid sugar kinase N-terminal" evidence="13">
    <location>
        <begin position="8"/>
        <end position="231"/>
    </location>
</feature>
<evidence type="ECO:0000256" key="8">
    <source>
        <dbReference type="ARBA" id="ARBA00036346"/>
    </source>
</evidence>
<comment type="function">
    <text evidence="9">Catalyzes the ATP-dependent phosphorylation of 3-oxo-tetronate to 3-oxo-tetronate 4-phosphate.</text>
</comment>
<evidence type="ECO:0000256" key="1">
    <source>
        <dbReference type="ARBA" id="ARBA00005715"/>
    </source>
</evidence>
<dbReference type="Proteomes" id="UP000248326">
    <property type="component" value="Unassembled WGS sequence"/>
</dbReference>
<sequence length="416" mass="43366">MLNAMPSLGVIADDFTGGTDVASNLRSAGWRVVQTIDVPDGTEAIDADAVVVALKSRTAPPQDAVLDSLAALAWLRRQGCTRFYFKYCSTFDSTPRGNIGPVIDALLNALGETFTIACPAFPDNGRTVYAAHLFVHGVLLSESGMRNHPLTPMTDANLPRVLSAQSASKVGALNLPFILRGEAREALRRLRADGVNVAITDTVTNDDLARLADATSDLTLLTGGSGLAAYLTPPAERAGAPFQAPRGPRAILAGSCSPATLAQLGHARTSYPSRHLDPLDLARDFDGAVNDVVTWAAARLSDVPVVIAASDEPARVKAAQNALGVERAGTLVEDALARIAARLVDLGVRQLGVAGGETSGAVTKALGVRSLEIGPAIDPGVPWTIARGSGDPIALALKSGNFGGEDFLVRMWSVLP</sequence>
<dbReference type="InterPro" id="IPR010737">
    <property type="entry name" value="4-carb_acid_sugar_kinase_N"/>
</dbReference>
<gene>
    <name evidence="15" type="ORF">DES52_105225</name>
</gene>
<feature type="domain" description="Four-carbon acid sugar kinase nucleotide binding" evidence="14">
    <location>
        <begin position="250"/>
        <end position="408"/>
    </location>
</feature>
<keyword evidence="5" id="KW-0067">ATP-binding</keyword>
<dbReference type="AlphaFoldDB" id="A0A318S8X8"/>
<dbReference type="InterPro" id="IPR031475">
    <property type="entry name" value="NBD_C"/>
</dbReference>
<comment type="caution">
    <text evidence="15">The sequence shown here is derived from an EMBL/GenBank/DDBJ whole genome shotgun (WGS) entry which is preliminary data.</text>
</comment>
<evidence type="ECO:0000313" key="15">
    <source>
        <dbReference type="EMBL" id="PYE54585.1"/>
    </source>
</evidence>
<keyword evidence="4" id="KW-0418">Kinase</keyword>
<proteinExistence type="inferred from homology"/>
<dbReference type="SUPFAM" id="SSF142764">
    <property type="entry name" value="YgbK-like"/>
    <property type="match status" value="1"/>
</dbReference>
<dbReference type="GO" id="GO:0016301">
    <property type="term" value="F:kinase activity"/>
    <property type="evidence" value="ECO:0007669"/>
    <property type="project" value="UniProtKB-KW"/>
</dbReference>
<evidence type="ECO:0000256" key="11">
    <source>
        <dbReference type="ARBA" id="ARBA00039461"/>
    </source>
</evidence>
<evidence type="ECO:0000256" key="4">
    <source>
        <dbReference type="ARBA" id="ARBA00022777"/>
    </source>
</evidence>
<name>A0A318S8X8_9DEIO</name>
<keyword evidence="3" id="KW-0547">Nucleotide-binding</keyword>
<evidence type="ECO:0000256" key="3">
    <source>
        <dbReference type="ARBA" id="ARBA00022741"/>
    </source>
</evidence>
<dbReference type="Pfam" id="PF07005">
    <property type="entry name" value="SBD_N"/>
    <property type="match status" value="1"/>
</dbReference>
<evidence type="ECO:0000259" key="14">
    <source>
        <dbReference type="Pfam" id="PF17042"/>
    </source>
</evidence>
<dbReference type="Gene3D" id="3.40.50.10840">
    <property type="entry name" value="Putative sugar-binding, N-terminal domain"/>
    <property type="match status" value="1"/>
</dbReference>
<keyword evidence="6" id="KW-0119">Carbohydrate metabolism</keyword>
<comment type="catalytic activity">
    <reaction evidence="7">
        <text>3-dehydro-L-erythronate + ATP = 3-dehydro-4-O-phospho-L-erythronate + ADP + H(+)</text>
        <dbReference type="Rhea" id="RHEA:52552"/>
        <dbReference type="ChEBI" id="CHEBI:15378"/>
        <dbReference type="ChEBI" id="CHEBI:30616"/>
        <dbReference type="ChEBI" id="CHEBI:136592"/>
        <dbReference type="ChEBI" id="CHEBI:136670"/>
        <dbReference type="ChEBI" id="CHEBI:456216"/>
        <dbReference type="EC" id="2.7.1.217"/>
    </reaction>
</comment>
<keyword evidence="16" id="KW-1185">Reference proteome</keyword>